<reference evidence="1" key="1">
    <citation type="submission" date="2024-03" db="EMBL/GenBank/DDBJ databases">
        <title>WGS assembly of Saponaria officinalis var. Norfolk2.</title>
        <authorList>
            <person name="Jenkins J."/>
            <person name="Shu S."/>
            <person name="Grimwood J."/>
            <person name="Barry K."/>
            <person name="Goodstein D."/>
            <person name="Schmutz J."/>
            <person name="Leebens-Mack J."/>
            <person name="Osbourn A."/>
        </authorList>
    </citation>
    <scope>NUCLEOTIDE SEQUENCE [LARGE SCALE GENOMIC DNA]</scope>
    <source>
        <strain evidence="1">JIC</strain>
    </source>
</reference>
<keyword evidence="2" id="KW-1185">Reference proteome</keyword>
<evidence type="ECO:0000313" key="2">
    <source>
        <dbReference type="Proteomes" id="UP001443914"/>
    </source>
</evidence>
<comment type="caution">
    <text evidence="1">The sequence shown here is derived from an EMBL/GenBank/DDBJ whole genome shotgun (WGS) entry which is preliminary data.</text>
</comment>
<sequence length="63" mass="6759">MGEEKCSTTPMTMIKKSNMRSNCDRLIPKRGQVKANIAKGLANSVASILSPSNQCSPPPKQAL</sequence>
<protein>
    <submittedName>
        <fullName evidence="1">Uncharacterized protein</fullName>
    </submittedName>
</protein>
<dbReference type="EMBL" id="JBDFQZ010000006">
    <property type="protein sequence ID" value="KAK9714743.1"/>
    <property type="molecule type" value="Genomic_DNA"/>
</dbReference>
<organism evidence="1 2">
    <name type="scientific">Saponaria officinalis</name>
    <name type="common">Common soapwort</name>
    <name type="synonym">Lychnis saponaria</name>
    <dbReference type="NCBI Taxonomy" id="3572"/>
    <lineage>
        <taxon>Eukaryota</taxon>
        <taxon>Viridiplantae</taxon>
        <taxon>Streptophyta</taxon>
        <taxon>Embryophyta</taxon>
        <taxon>Tracheophyta</taxon>
        <taxon>Spermatophyta</taxon>
        <taxon>Magnoliopsida</taxon>
        <taxon>eudicotyledons</taxon>
        <taxon>Gunneridae</taxon>
        <taxon>Pentapetalae</taxon>
        <taxon>Caryophyllales</taxon>
        <taxon>Caryophyllaceae</taxon>
        <taxon>Caryophylleae</taxon>
        <taxon>Saponaria</taxon>
    </lineage>
</organism>
<dbReference type="PANTHER" id="PTHR36615:SF7">
    <property type="entry name" value="PROTEIN, PUTATIVE-RELATED"/>
    <property type="match status" value="1"/>
</dbReference>
<dbReference type="Proteomes" id="UP001443914">
    <property type="component" value="Unassembled WGS sequence"/>
</dbReference>
<name>A0AAW1K9G1_SAPOF</name>
<proteinExistence type="predicted"/>
<dbReference type="PANTHER" id="PTHR36615">
    <property type="entry name" value="PROTEIN, PUTATIVE-RELATED"/>
    <property type="match status" value="1"/>
</dbReference>
<accession>A0AAW1K9G1</accession>
<dbReference type="AlphaFoldDB" id="A0AAW1K9G1"/>
<gene>
    <name evidence="1" type="ORF">RND81_06G116500</name>
</gene>
<evidence type="ECO:0000313" key="1">
    <source>
        <dbReference type="EMBL" id="KAK9714743.1"/>
    </source>
</evidence>